<keyword evidence="6" id="KW-0663">Pyridoxal phosphate</keyword>
<evidence type="ECO:0000259" key="7">
    <source>
        <dbReference type="Pfam" id="PF00155"/>
    </source>
</evidence>
<keyword evidence="4 8" id="KW-0032">Aminotransferase</keyword>
<keyword evidence="9" id="KW-1185">Reference proteome</keyword>
<dbReference type="InterPro" id="IPR015424">
    <property type="entry name" value="PyrdxlP-dep_Trfase"/>
</dbReference>
<evidence type="ECO:0000256" key="5">
    <source>
        <dbReference type="ARBA" id="ARBA00022679"/>
    </source>
</evidence>
<name>A0ABT1NI75_9FIRM</name>
<evidence type="ECO:0000256" key="1">
    <source>
        <dbReference type="ARBA" id="ARBA00001933"/>
    </source>
</evidence>
<dbReference type="InterPro" id="IPR015422">
    <property type="entry name" value="PyrdxlP-dep_Trfase_small"/>
</dbReference>
<dbReference type="InterPro" id="IPR000796">
    <property type="entry name" value="Asp_trans"/>
</dbReference>
<keyword evidence="5" id="KW-0808">Transferase</keyword>
<evidence type="ECO:0000256" key="4">
    <source>
        <dbReference type="ARBA" id="ARBA00022576"/>
    </source>
</evidence>
<dbReference type="EMBL" id="JAJEKE010000016">
    <property type="protein sequence ID" value="MCQ1530982.1"/>
    <property type="molecule type" value="Genomic_DNA"/>
</dbReference>
<gene>
    <name evidence="8" type="ORF">LJD61_15735</name>
</gene>
<sequence length="417" mass="46994">MINSMAAKHAVWPKEDDAIFGLAAKAQQAIKKYGKDKVIDSTLGALADDDGNLICMKAVYDELKSMPNENIAAYALVAGQPDYLDAVQEACFKEYRPEAYIKAVATPGGTGSVRHTIYNYTNSGDSVLVSDWYWKPYVTISEEYGRKVDFYNLFNDKNEFNIKSFRESFEKLLNKQKRLVAIINSPAQNPTGYSLSDDEWKQVIDLMVENAKDKENRIILLVDAAYIDFAGKGNERRKFFKQFSNLPENILVVIGYSLSKGYTMYGMRLGAAIGISSSKDIAEEFYYSCAHSNRANWSNCNRGAMEVMTRISNDPKKSEAYEAEKAIYKNMLHKRAEAFVKASEDAGLEILPYRDGFFVSIPCDNAKAISDKLMEDNLFLIPLKKGLRFAVCAVSEEKCKKAPKMIKSIMDNIQKEK</sequence>
<dbReference type="InterPro" id="IPR004839">
    <property type="entry name" value="Aminotransferase_I/II_large"/>
</dbReference>
<evidence type="ECO:0000313" key="9">
    <source>
        <dbReference type="Proteomes" id="UP001651880"/>
    </source>
</evidence>
<evidence type="ECO:0000313" key="8">
    <source>
        <dbReference type="EMBL" id="MCQ1530982.1"/>
    </source>
</evidence>
<dbReference type="GO" id="GO:0008483">
    <property type="term" value="F:transaminase activity"/>
    <property type="evidence" value="ECO:0007669"/>
    <property type="project" value="UniProtKB-KW"/>
</dbReference>
<dbReference type="PANTHER" id="PTHR11879">
    <property type="entry name" value="ASPARTATE AMINOTRANSFERASE"/>
    <property type="match status" value="1"/>
</dbReference>
<dbReference type="Pfam" id="PF00155">
    <property type="entry name" value="Aminotran_1_2"/>
    <property type="match status" value="1"/>
</dbReference>
<evidence type="ECO:0000256" key="6">
    <source>
        <dbReference type="ARBA" id="ARBA00022898"/>
    </source>
</evidence>
<dbReference type="PANTHER" id="PTHR11879:SF22">
    <property type="entry name" value="ASPARTATE AMINOTRANSFERASE, MITOCHONDRIAL"/>
    <property type="match status" value="1"/>
</dbReference>
<dbReference type="Gene3D" id="3.90.1150.10">
    <property type="entry name" value="Aspartate Aminotransferase, domain 1"/>
    <property type="match status" value="1"/>
</dbReference>
<accession>A0ABT1NI75</accession>
<dbReference type="RefSeq" id="WP_255228498.1">
    <property type="nucleotide sequence ID" value="NZ_JAJEKE010000016.1"/>
</dbReference>
<dbReference type="Proteomes" id="UP001651880">
    <property type="component" value="Unassembled WGS sequence"/>
</dbReference>
<dbReference type="InterPro" id="IPR015421">
    <property type="entry name" value="PyrdxlP-dep_Trfase_major"/>
</dbReference>
<dbReference type="SUPFAM" id="SSF53383">
    <property type="entry name" value="PLP-dependent transferases"/>
    <property type="match status" value="1"/>
</dbReference>
<comment type="subunit">
    <text evidence="3">Homodimer.</text>
</comment>
<evidence type="ECO:0000256" key="3">
    <source>
        <dbReference type="ARBA" id="ARBA00011738"/>
    </source>
</evidence>
<comment type="caution">
    <text evidence="8">The sequence shown here is derived from an EMBL/GenBank/DDBJ whole genome shotgun (WGS) entry which is preliminary data.</text>
</comment>
<evidence type="ECO:0000256" key="2">
    <source>
        <dbReference type="ARBA" id="ARBA00007441"/>
    </source>
</evidence>
<comment type="similarity">
    <text evidence="2">Belongs to the class-I pyridoxal-phosphate-dependent aminotransferase family.</text>
</comment>
<reference evidence="8 9" key="1">
    <citation type="submission" date="2021-10" db="EMBL/GenBank/DDBJ databases">
        <title>Lutispora strain m25 sp. nov., a thermophilic, non-spore-forming bacterium isolated from a lab-scale methanogenic bioreactor digesting anaerobic sludge.</title>
        <authorList>
            <person name="El Houari A."/>
            <person name="Mcdonald J."/>
        </authorList>
    </citation>
    <scope>NUCLEOTIDE SEQUENCE [LARGE SCALE GENOMIC DNA]</scope>
    <source>
        <strain evidence="9">m25</strain>
    </source>
</reference>
<proteinExistence type="inferred from homology"/>
<dbReference type="CDD" id="cd00609">
    <property type="entry name" value="AAT_like"/>
    <property type="match status" value="1"/>
</dbReference>
<feature type="domain" description="Aminotransferase class I/classII large" evidence="7">
    <location>
        <begin position="43"/>
        <end position="402"/>
    </location>
</feature>
<organism evidence="8 9">
    <name type="scientific">Lutispora saccharofermentans</name>
    <dbReference type="NCBI Taxonomy" id="3024236"/>
    <lineage>
        <taxon>Bacteria</taxon>
        <taxon>Bacillati</taxon>
        <taxon>Bacillota</taxon>
        <taxon>Clostridia</taxon>
        <taxon>Lutisporales</taxon>
        <taxon>Lutisporaceae</taxon>
        <taxon>Lutispora</taxon>
    </lineage>
</organism>
<protein>
    <submittedName>
        <fullName evidence="8">Aminotransferase class I/II-fold pyridoxal phosphate-dependent enzyme</fullName>
    </submittedName>
</protein>
<dbReference type="Gene3D" id="3.40.640.10">
    <property type="entry name" value="Type I PLP-dependent aspartate aminotransferase-like (Major domain)"/>
    <property type="match status" value="1"/>
</dbReference>
<comment type="cofactor">
    <cofactor evidence="1">
        <name>pyridoxal 5'-phosphate</name>
        <dbReference type="ChEBI" id="CHEBI:597326"/>
    </cofactor>
</comment>